<feature type="domain" description="4Fe-4S ferredoxin-type" evidence="7">
    <location>
        <begin position="67"/>
        <end position="96"/>
    </location>
</feature>
<comment type="catalytic activity">
    <reaction evidence="6">
        <text>glycolate + A = glyoxylate + AH2</text>
        <dbReference type="Rhea" id="RHEA:21264"/>
        <dbReference type="ChEBI" id="CHEBI:13193"/>
        <dbReference type="ChEBI" id="CHEBI:17499"/>
        <dbReference type="ChEBI" id="CHEBI:29805"/>
        <dbReference type="ChEBI" id="CHEBI:36655"/>
        <dbReference type="EC" id="1.1.99.14"/>
    </reaction>
</comment>
<keyword evidence="8" id="KW-0560">Oxidoreductase</keyword>
<evidence type="ECO:0000256" key="1">
    <source>
        <dbReference type="ARBA" id="ARBA00022485"/>
    </source>
</evidence>
<evidence type="ECO:0000256" key="2">
    <source>
        <dbReference type="ARBA" id="ARBA00022723"/>
    </source>
</evidence>
<dbReference type="InterPro" id="IPR004017">
    <property type="entry name" value="Cys_rich_dom"/>
</dbReference>
<name>A0A6B0TTJ1_9RHOB</name>
<comment type="cofactor">
    <cofactor evidence="6">
        <name>[4Fe-4S] cluster</name>
        <dbReference type="ChEBI" id="CHEBI:49883"/>
    </cofactor>
    <text evidence="6">Binds 2 [4Fe-4S] clusters.</text>
</comment>
<dbReference type="RefSeq" id="WP_160852821.1">
    <property type="nucleotide sequence ID" value="NZ_WUWG01000001.1"/>
</dbReference>
<gene>
    <name evidence="8" type="primary">glcF</name>
    <name evidence="8" type="ORF">GSH16_05935</name>
</gene>
<keyword evidence="6" id="KW-0249">Electron transport</keyword>
<dbReference type="PANTHER" id="PTHR32479:SF17">
    <property type="entry name" value="GLYCOLATE OXIDASE IRON-SULFUR SUBUNIT"/>
    <property type="match status" value="1"/>
</dbReference>
<dbReference type="Gene3D" id="1.10.1060.10">
    <property type="entry name" value="Alpha-helical ferredoxin"/>
    <property type="match status" value="1"/>
</dbReference>
<comment type="catalytic activity">
    <reaction evidence="6">
        <text>(R)-lactate + A = pyruvate + AH2</text>
        <dbReference type="Rhea" id="RHEA:15089"/>
        <dbReference type="ChEBI" id="CHEBI:13193"/>
        <dbReference type="ChEBI" id="CHEBI:15361"/>
        <dbReference type="ChEBI" id="CHEBI:16004"/>
        <dbReference type="ChEBI" id="CHEBI:17499"/>
    </reaction>
</comment>
<dbReference type="FunFam" id="1.10.1060.10:FF:000012">
    <property type="entry name" value="Glycolate oxidase iron-sulfur subunit"/>
    <property type="match status" value="1"/>
</dbReference>
<protein>
    <recommendedName>
        <fullName evidence="6">Glycolate oxidase iron-sulfur subunit</fullName>
        <ecNumber evidence="6">1.1.99.14</ecNumber>
    </recommendedName>
</protein>
<dbReference type="GO" id="GO:0047809">
    <property type="term" value="F:D-lactate dehydrogenase activity"/>
    <property type="evidence" value="ECO:0007669"/>
    <property type="project" value="RHEA"/>
</dbReference>
<evidence type="ECO:0000259" key="7">
    <source>
        <dbReference type="PROSITE" id="PS51379"/>
    </source>
</evidence>
<dbReference type="PROSITE" id="PS00198">
    <property type="entry name" value="4FE4S_FER_1"/>
    <property type="match status" value="1"/>
</dbReference>
<dbReference type="PIRSF" id="PIRSF000139">
    <property type="entry name" value="Glc_ox_4Fe-4S"/>
    <property type="match status" value="1"/>
</dbReference>
<dbReference type="EC" id="1.1.99.14" evidence="6"/>
<dbReference type="PANTHER" id="PTHR32479">
    <property type="entry name" value="GLYCOLATE OXIDASE IRON-SULFUR SUBUNIT"/>
    <property type="match status" value="1"/>
</dbReference>
<dbReference type="Pfam" id="PF02754">
    <property type="entry name" value="CCG"/>
    <property type="match status" value="2"/>
</dbReference>
<evidence type="ECO:0000313" key="8">
    <source>
        <dbReference type="EMBL" id="MXU64978.1"/>
    </source>
</evidence>
<dbReference type="SUPFAM" id="SSF54862">
    <property type="entry name" value="4Fe-4S ferredoxins"/>
    <property type="match status" value="1"/>
</dbReference>
<dbReference type="NCBIfam" id="NF008434">
    <property type="entry name" value="PRK11274.1"/>
    <property type="match status" value="1"/>
</dbReference>
<accession>A0A6B0TTJ1</accession>
<dbReference type="Proteomes" id="UP000436016">
    <property type="component" value="Unassembled WGS sequence"/>
</dbReference>
<dbReference type="EMBL" id="WUWG01000001">
    <property type="protein sequence ID" value="MXU64978.1"/>
    <property type="molecule type" value="Genomic_DNA"/>
</dbReference>
<reference evidence="8 9" key="1">
    <citation type="submission" date="2019-12" db="EMBL/GenBank/DDBJ databases">
        <title>Strain KN286 was isolated from seawater, which was collected from Caroline Seamount in the tropical western Pacific.</title>
        <authorList>
            <person name="Wang Q."/>
        </authorList>
    </citation>
    <scope>NUCLEOTIDE SEQUENCE [LARGE SCALE GENOMIC DNA]</scope>
    <source>
        <strain evidence="8 9">KN286</strain>
    </source>
</reference>
<dbReference type="InterPro" id="IPR017900">
    <property type="entry name" value="4Fe4S_Fe_S_CS"/>
</dbReference>
<evidence type="ECO:0000256" key="6">
    <source>
        <dbReference type="PIRNR" id="PIRNR000139"/>
    </source>
</evidence>
<comment type="caution">
    <text evidence="8">The sequence shown here is derived from an EMBL/GenBank/DDBJ whole genome shotgun (WGS) entry which is preliminary data.</text>
</comment>
<organism evidence="8 9">
    <name type="scientific">Oceanomicrobium pacificus</name>
    <dbReference type="NCBI Taxonomy" id="2692916"/>
    <lineage>
        <taxon>Bacteria</taxon>
        <taxon>Pseudomonadati</taxon>
        <taxon>Pseudomonadota</taxon>
        <taxon>Alphaproteobacteria</taxon>
        <taxon>Rhodobacterales</taxon>
        <taxon>Paracoccaceae</taxon>
        <taxon>Oceanomicrobium</taxon>
    </lineage>
</organism>
<dbReference type="Pfam" id="PF13183">
    <property type="entry name" value="Fer4_8"/>
    <property type="match status" value="1"/>
</dbReference>
<dbReference type="InterPro" id="IPR012257">
    <property type="entry name" value="Glc_ox_4Fe-4S"/>
</dbReference>
<keyword evidence="2 6" id="KW-0479">Metal-binding</keyword>
<evidence type="ECO:0000256" key="4">
    <source>
        <dbReference type="ARBA" id="ARBA00023004"/>
    </source>
</evidence>
<dbReference type="AlphaFoldDB" id="A0A6B0TTJ1"/>
<dbReference type="InterPro" id="IPR017896">
    <property type="entry name" value="4Fe4S_Fe-S-bd"/>
</dbReference>
<keyword evidence="9" id="KW-1185">Reference proteome</keyword>
<dbReference type="PROSITE" id="PS51379">
    <property type="entry name" value="4FE4S_FER_2"/>
    <property type="match status" value="2"/>
</dbReference>
<keyword evidence="6" id="KW-0813">Transport</keyword>
<keyword evidence="1 6" id="KW-0004">4Fe-4S</keyword>
<keyword evidence="4 6" id="KW-0408">Iron</keyword>
<dbReference type="GO" id="GO:0051539">
    <property type="term" value="F:4 iron, 4 sulfur cluster binding"/>
    <property type="evidence" value="ECO:0007669"/>
    <property type="project" value="UniProtKB-UniRule"/>
</dbReference>
<keyword evidence="3" id="KW-0677">Repeat</keyword>
<dbReference type="GO" id="GO:0019154">
    <property type="term" value="F:glycolate dehydrogenase activity"/>
    <property type="evidence" value="ECO:0007669"/>
    <property type="project" value="UniProtKB-EC"/>
</dbReference>
<evidence type="ECO:0000256" key="5">
    <source>
        <dbReference type="ARBA" id="ARBA00023014"/>
    </source>
</evidence>
<feature type="domain" description="4Fe-4S ferredoxin-type" evidence="7">
    <location>
        <begin position="14"/>
        <end position="46"/>
    </location>
</feature>
<keyword evidence="5 6" id="KW-0411">Iron-sulfur</keyword>
<comment type="function">
    <text evidence="6">Component of a complex that catalyzes the oxidation of glycolate to glyoxylate.</text>
</comment>
<evidence type="ECO:0000256" key="3">
    <source>
        <dbReference type="ARBA" id="ARBA00022737"/>
    </source>
</evidence>
<dbReference type="InterPro" id="IPR009051">
    <property type="entry name" value="Helical_ferredxn"/>
</dbReference>
<sequence>MKTEFTADQLQDPGIARANEILRACVHCGFCTATCPTYQVLGDELDSPRGRIYLIKDMLEQNRPADEKTVRHIDRCLSCLACMTTCPSGVHYMHLVDHAREHIEKTYKRPFADRALRRLLAAILPYPGRFRLALVGAKLGRPFRRLMPDRRLRAMLDMADAPIAGPARHDDPQVHASTGPRRKRVALLTGCAQKALDAEINAATIRLLTRHGCDVVIAEGMGCCGALTHHMGRTEDSHAAAARNIAAWTAEITGEGLDAIVINTSGCGTTVKDYGHMFRNAPEAEDAARVSALARDISELVAELDLVPDPDVAEEVAALTVGYHAACSLQHGQQVKTAPKEALAAAGFKVAEPRDAHLCCGSAGTYNLMQPEISSELKRRKVATLEAVAPDVIAAGNIGCMKQIGSGTGVPVVHTVQLLDWATGGPKPAALVK</sequence>
<evidence type="ECO:0000313" key="9">
    <source>
        <dbReference type="Proteomes" id="UP000436016"/>
    </source>
</evidence>
<proteinExistence type="predicted"/>
<dbReference type="GO" id="GO:0046872">
    <property type="term" value="F:metal ion binding"/>
    <property type="evidence" value="ECO:0007669"/>
    <property type="project" value="UniProtKB-UniRule"/>
</dbReference>